<dbReference type="SMART" id="SM01260">
    <property type="entry name" value="LANC_like"/>
    <property type="match status" value="1"/>
</dbReference>
<reference evidence="2" key="1">
    <citation type="journal article" date="2014" name="Int. J. Syst. Evol. Microbiol.">
        <title>Complete genome sequence of Corynebacterium casei LMG S-19264T (=DSM 44701T), isolated from a smear-ripened cheese.</title>
        <authorList>
            <consortium name="US DOE Joint Genome Institute (JGI-PGF)"/>
            <person name="Walter F."/>
            <person name="Albersmeier A."/>
            <person name="Kalinowski J."/>
            <person name="Ruckert C."/>
        </authorList>
    </citation>
    <scope>NUCLEOTIDE SEQUENCE</scope>
    <source>
        <strain evidence="2">CGMCC 4.5737</strain>
    </source>
</reference>
<reference evidence="2" key="2">
    <citation type="submission" date="2020-09" db="EMBL/GenBank/DDBJ databases">
        <authorList>
            <person name="Sun Q."/>
            <person name="Zhou Y."/>
        </authorList>
    </citation>
    <scope>NUCLEOTIDE SEQUENCE</scope>
    <source>
        <strain evidence="2">CGMCC 4.5737</strain>
    </source>
</reference>
<dbReference type="Proteomes" id="UP000637578">
    <property type="component" value="Unassembled WGS sequence"/>
</dbReference>
<dbReference type="InterPro" id="IPR033889">
    <property type="entry name" value="LanC"/>
</dbReference>
<keyword evidence="1" id="KW-0862">Zinc</keyword>
<protein>
    <submittedName>
        <fullName evidence="2">Uncharacterized protein</fullName>
    </submittedName>
</protein>
<feature type="binding site" evidence="1">
    <location>
        <position position="334"/>
    </location>
    <ligand>
        <name>Zn(2+)</name>
        <dbReference type="ChEBI" id="CHEBI:29105"/>
    </ligand>
</feature>
<keyword evidence="3" id="KW-1185">Reference proteome</keyword>
<gene>
    <name evidence="2" type="ORF">GCM10012275_54310</name>
</gene>
<dbReference type="SUPFAM" id="SSF158745">
    <property type="entry name" value="LanC-like"/>
    <property type="match status" value="1"/>
</dbReference>
<dbReference type="Pfam" id="PF05147">
    <property type="entry name" value="LANC_like"/>
    <property type="match status" value="1"/>
</dbReference>
<dbReference type="GO" id="GO:0046872">
    <property type="term" value="F:metal ion binding"/>
    <property type="evidence" value="ECO:0007669"/>
    <property type="project" value="UniProtKB-KW"/>
</dbReference>
<dbReference type="Gene3D" id="1.50.10.20">
    <property type="match status" value="1"/>
</dbReference>
<feature type="binding site" evidence="1">
    <location>
        <position position="333"/>
    </location>
    <ligand>
        <name>Zn(2+)</name>
        <dbReference type="ChEBI" id="CHEBI:29105"/>
    </ligand>
</feature>
<evidence type="ECO:0000256" key="1">
    <source>
        <dbReference type="PIRSR" id="PIRSR607822-1"/>
    </source>
</evidence>
<evidence type="ECO:0000313" key="2">
    <source>
        <dbReference type="EMBL" id="GGM76763.1"/>
    </source>
</evidence>
<proteinExistence type="predicted"/>
<evidence type="ECO:0000313" key="3">
    <source>
        <dbReference type="Proteomes" id="UP000637578"/>
    </source>
</evidence>
<sequence>MIRPQPQALAAASAIAERLTDPSTVPAGVNRNRPQSLAGGFAGIALLHIERALSGHGDWYTADAWLAAAAAEPLSAGGNASLYFGAPAVGFVAHAAAAGRPGRLTQALERLDADTLTLTRRRLDHARTRLDRGERPVMAEFDLIRGLAGLAADHLRRHPDHEITRDVLAYLVRLTEPVTVDGQTLPGWWVDVAPNGEVSPEFPGGHGNLGMSHGIAAPLAVLSLAMRWGVVVDGHSEAIVRICAWLDFWQQDDPHGPWWPGFVTAEHARKGTIPLTVPRRPDWCYRTPGIARAQQLAGIALHDDERQRRAEGALLACLRDPDQLALVGDIGLCHGTAGLLQVTWRMATDAATPDLADELPGLVERLIGQLDTAHADPELLDGLAGVALALHTAGTGTAPRSGWDACLSLA</sequence>
<keyword evidence="1" id="KW-0479">Metal-binding</keyword>
<comment type="caution">
    <text evidence="2">The sequence shown here is derived from an EMBL/GenBank/DDBJ whole genome shotgun (WGS) entry which is preliminary data.</text>
</comment>
<organism evidence="2 3">
    <name type="scientific">Longimycelium tulufanense</name>
    <dbReference type="NCBI Taxonomy" id="907463"/>
    <lineage>
        <taxon>Bacteria</taxon>
        <taxon>Bacillati</taxon>
        <taxon>Actinomycetota</taxon>
        <taxon>Actinomycetes</taxon>
        <taxon>Pseudonocardiales</taxon>
        <taxon>Pseudonocardiaceae</taxon>
        <taxon>Longimycelium</taxon>
    </lineage>
</organism>
<accession>A0A8J3CHP0</accession>
<dbReference type="GO" id="GO:0031179">
    <property type="term" value="P:peptide modification"/>
    <property type="evidence" value="ECO:0007669"/>
    <property type="project" value="InterPro"/>
</dbReference>
<dbReference type="PRINTS" id="PR01950">
    <property type="entry name" value="LANCSUPER"/>
</dbReference>
<name>A0A8J3CHP0_9PSEU</name>
<dbReference type="RefSeq" id="WP_229686775.1">
    <property type="nucleotide sequence ID" value="NZ_BMMK01000037.1"/>
</dbReference>
<feature type="binding site" evidence="1">
    <location>
        <position position="284"/>
    </location>
    <ligand>
        <name>Zn(2+)</name>
        <dbReference type="ChEBI" id="CHEBI:29105"/>
    </ligand>
</feature>
<dbReference type="PRINTS" id="PR01955">
    <property type="entry name" value="LANCFRANKIA"/>
</dbReference>
<dbReference type="EMBL" id="BMMK01000037">
    <property type="protein sequence ID" value="GGM76763.1"/>
    <property type="molecule type" value="Genomic_DNA"/>
</dbReference>
<dbReference type="CDD" id="cd04793">
    <property type="entry name" value="LanC"/>
    <property type="match status" value="1"/>
</dbReference>
<dbReference type="InterPro" id="IPR007822">
    <property type="entry name" value="LANC-like"/>
</dbReference>
<dbReference type="AlphaFoldDB" id="A0A8J3CHP0"/>